<feature type="binding site" evidence="10">
    <location>
        <position position="238"/>
    </location>
    <ligand>
        <name>Mn(2+)</name>
        <dbReference type="ChEBI" id="CHEBI:29035"/>
    </ligand>
</feature>
<dbReference type="PROSITE" id="PS00532">
    <property type="entry name" value="PEPCK_ATP"/>
    <property type="match status" value="1"/>
</dbReference>
<feature type="binding site" evidence="10">
    <location>
        <position position="181"/>
    </location>
    <ligand>
        <name>Mn(2+)</name>
        <dbReference type="ChEBI" id="CHEBI:29035"/>
    </ligand>
</feature>
<dbReference type="NCBIfam" id="TIGR00224">
    <property type="entry name" value="pckA"/>
    <property type="match status" value="1"/>
</dbReference>
<dbReference type="NCBIfam" id="NF006820">
    <property type="entry name" value="PRK09344.1-2"/>
    <property type="match status" value="1"/>
</dbReference>
<dbReference type="Proteomes" id="UP000007435">
    <property type="component" value="Chromosome"/>
</dbReference>
<feature type="binding site" evidence="10">
    <location>
        <position position="181"/>
    </location>
    <ligand>
        <name>ATP</name>
        <dbReference type="ChEBI" id="CHEBI:30616"/>
    </ligand>
</feature>
<evidence type="ECO:0000256" key="2">
    <source>
        <dbReference type="ARBA" id="ARBA00006052"/>
    </source>
</evidence>
<keyword evidence="6 10" id="KW-0210">Decarboxylase</keyword>
<keyword evidence="4 10" id="KW-0312">Gluconeogenesis</keyword>
<comment type="pathway">
    <text evidence="1 10">Carbohydrate biosynthesis; gluconeogenesis.</text>
</comment>
<feature type="binding site" evidence="10">
    <location>
        <position position="175"/>
    </location>
    <ligand>
        <name>substrate</name>
    </ligand>
</feature>
<keyword evidence="12" id="KW-1185">Reference proteome</keyword>
<comment type="function">
    <text evidence="10">Involved in the gluconeogenesis. Catalyzes the conversion of oxaloacetate (OAA) to phosphoenolpyruvate (PEP) through direct phosphoryl transfer between the nucleoside triphosphate and OAA.</text>
</comment>
<dbReference type="GO" id="GO:0046872">
    <property type="term" value="F:metal ion binding"/>
    <property type="evidence" value="ECO:0007669"/>
    <property type="project" value="UniProtKB-KW"/>
</dbReference>
<dbReference type="Gene3D" id="3.90.228.20">
    <property type="match status" value="1"/>
</dbReference>
<keyword evidence="8 10" id="KW-0456">Lyase</keyword>
<evidence type="ECO:0000256" key="8">
    <source>
        <dbReference type="ARBA" id="ARBA00023239"/>
    </source>
</evidence>
<feature type="binding site" evidence="10">
    <location>
        <begin position="217"/>
        <end position="225"/>
    </location>
    <ligand>
        <name>ATP</name>
        <dbReference type="ChEBI" id="CHEBI:30616"/>
    </ligand>
</feature>
<keyword evidence="10" id="KW-0963">Cytoplasm</keyword>
<dbReference type="PIRSF" id="PIRSF006294">
    <property type="entry name" value="PEP_crbxkin"/>
    <property type="match status" value="1"/>
</dbReference>
<protein>
    <recommendedName>
        <fullName evidence="3 10">Phosphoenolpyruvate carboxykinase (ATP)</fullName>
        <shortName evidence="10">PCK</shortName>
        <shortName evidence="10">PEP carboxykinase</shortName>
        <shortName evidence="10">PEPCK</shortName>
        <ecNumber evidence="3 10">4.1.1.49</ecNumber>
    </recommendedName>
</protein>
<dbReference type="STRING" id="649349.Lbys_0454"/>
<feature type="binding site" evidence="10">
    <location>
        <position position="45"/>
    </location>
    <ligand>
        <name>substrate</name>
    </ligand>
</feature>
<comment type="similarity">
    <text evidence="2 10">Belongs to the phosphoenolpyruvate carboxykinase (ATP) family.</text>
</comment>
<evidence type="ECO:0000256" key="10">
    <source>
        <dbReference type="HAMAP-Rule" id="MF_00453"/>
    </source>
</evidence>
<dbReference type="OrthoDB" id="9806325at2"/>
<dbReference type="GO" id="GO:0005829">
    <property type="term" value="C:cytosol"/>
    <property type="evidence" value="ECO:0007669"/>
    <property type="project" value="TreeGrafter"/>
</dbReference>
<dbReference type="GO" id="GO:0006094">
    <property type="term" value="P:gluconeogenesis"/>
    <property type="evidence" value="ECO:0007669"/>
    <property type="project" value="UniProtKB-UniRule"/>
</dbReference>
<evidence type="ECO:0000256" key="9">
    <source>
        <dbReference type="ARBA" id="ARBA00047371"/>
    </source>
</evidence>
<dbReference type="KEGG" id="lby:Lbys_0454"/>
<dbReference type="GO" id="GO:0004612">
    <property type="term" value="F:phosphoenolpyruvate carboxykinase (ATP) activity"/>
    <property type="evidence" value="ECO:0007669"/>
    <property type="project" value="UniProtKB-UniRule"/>
</dbReference>
<dbReference type="EC" id="4.1.1.49" evidence="3 10"/>
<gene>
    <name evidence="10" type="primary">pckA</name>
    <name evidence="11" type="ordered locus">Lbys_0454</name>
</gene>
<organism evidence="11 12">
    <name type="scientific">Leadbetterella byssophila (strain DSM 17132 / JCM 16389 / KACC 11308 / NBRC 106382 / 4M15)</name>
    <dbReference type="NCBI Taxonomy" id="649349"/>
    <lineage>
        <taxon>Bacteria</taxon>
        <taxon>Pseudomonadati</taxon>
        <taxon>Bacteroidota</taxon>
        <taxon>Cytophagia</taxon>
        <taxon>Cytophagales</taxon>
        <taxon>Leadbetterellaceae</taxon>
        <taxon>Leadbetterella</taxon>
    </lineage>
</organism>
<comment type="cofactor">
    <cofactor evidence="10">
        <name>Mn(2+)</name>
        <dbReference type="ChEBI" id="CHEBI:29035"/>
    </cofactor>
    <text evidence="10">Binds 1 Mn(2+) ion per subunit.</text>
</comment>
<keyword evidence="5 10" id="KW-0547">Nucleotide-binding</keyword>
<reference evidence="11 12" key="2">
    <citation type="journal article" date="2011" name="Stand. Genomic Sci.">
        <title>Complete genome sequence of Leadbetterella byssophila type strain (4M15).</title>
        <authorList>
            <person name="Abt B."/>
            <person name="Teshima H."/>
            <person name="Lucas S."/>
            <person name="Lapidus A."/>
            <person name="Del Rio T.G."/>
            <person name="Nolan M."/>
            <person name="Tice H."/>
            <person name="Cheng J.F."/>
            <person name="Pitluck S."/>
            <person name="Liolios K."/>
            <person name="Pagani I."/>
            <person name="Ivanova N."/>
            <person name="Mavromatis K."/>
            <person name="Pati A."/>
            <person name="Tapia R."/>
            <person name="Han C."/>
            <person name="Goodwin L."/>
            <person name="Chen A."/>
            <person name="Palaniappan K."/>
            <person name="Land M."/>
            <person name="Hauser L."/>
            <person name="Chang Y.J."/>
            <person name="Jeffries C.D."/>
            <person name="Rohde M."/>
            <person name="Goker M."/>
            <person name="Tindall B.J."/>
            <person name="Detter J.C."/>
            <person name="Woyke T."/>
            <person name="Bristow J."/>
            <person name="Eisen J.A."/>
            <person name="Markowitz V."/>
            <person name="Hugenholtz P."/>
            <person name="Klenk H.P."/>
            <person name="Kyrpides N.C."/>
        </authorList>
    </citation>
    <scope>NUCLEOTIDE SEQUENCE [LARGE SCALE GENOMIC DNA]</scope>
    <source>
        <strain evidence="12">DSM 17132 / JCM 16389 / KACC 11308 / NBRC 106382 / 4M15</strain>
    </source>
</reference>
<dbReference type="EMBL" id="CP002305">
    <property type="protein sequence ID" value="ADQ16229.1"/>
    <property type="molecule type" value="Genomic_DNA"/>
</dbReference>
<keyword evidence="10" id="KW-0464">Manganese</keyword>
<proteinExistence type="inferred from homology"/>
<dbReference type="RefSeq" id="WP_013407283.1">
    <property type="nucleotide sequence ID" value="NC_014655.1"/>
</dbReference>
<evidence type="ECO:0000256" key="5">
    <source>
        <dbReference type="ARBA" id="ARBA00022741"/>
    </source>
</evidence>
<dbReference type="PANTHER" id="PTHR30031">
    <property type="entry name" value="PHOSPHOENOLPYRUVATE CARBOXYKINASE ATP"/>
    <property type="match status" value="1"/>
</dbReference>
<reference key="1">
    <citation type="submission" date="2010-11" db="EMBL/GenBank/DDBJ databases">
        <title>The complete genome of Leadbetterella byssophila DSM 17132.</title>
        <authorList>
            <consortium name="US DOE Joint Genome Institute (JGI-PGF)"/>
            <person name="Lucas S."/>
            <person name="Copeland A."/>
            <person name="Lapidus A."/>
            <person name="Glavina del Rio T."/>
            <person name="Dalin E."/>
            <person name="Tice H."/>
            <person name="Bruce D."/>
            <person name="Goodwin L."/>
            <person name="Pitluck S."/>
            <person name="Kyrpides N."/>
            <person name="Mavromatis K."/>
            <person name="Ivanova N."/>
            <person name="Teshima H."/>
            <person name="Brettin T."/>
            <person name="Detter J.C."/>
            <person name="Han C."/>
            <person name="Tapia R."/>
            <person name="Land M."/>
            <person name="Hauser L."/>
            <person name="Markowitz V."/>
            <person name="Cheng J.-F."/>
            <person name="Hugenholtz P."/>
            <person name="Woyke T."/>
            <person name="Wu D."/>
            <person name="Tindall B."/>
            <person name="Pomrenke H.G."/>
            <person name="Brambilla E."/>
            <person name="Klenk H.-P."/>
            <person name="Eisen J.A."/>
        </authorList>
    </citation>
    <scope>NUCLEOTIDE SEQUENCE [LARGE SCALE GENOMIC DNA]</scope>
    <source>
        <strain>DSM 17132</strain>
    </source>
</reference>
<dbReference type="eggNOG" id="COG1866">
    <property type="taxonomic scope" value="Bacteria"/>
</dbReference>
<evidence type="ECO:0000313" key="11">
    <source>
        <dbReference type="EMBL" id="ADQ16229.1"/>
    </source>
</evidence>
<dbReference type="SUPFAM" id="SSF68923">
    <property type="entry name" value="PEP carboxykinase N-terminal domain"/>
    <property type="match status" value="1"/>
</dbReference>
<dbReference type="UniPathway" id="UPA00138"/>
<dbReference type="Gene3D" id="3.40.449.10">
    <property type="entry name" value="Phosphoenolpyruvate Carboxykinase, domain 1"/>
    <property type="match status" value="1"/>
</dbReference>
<name>E4RWR0_LEAB4</name>
<dbReference type="PANTHER" id="PTHR30031:SF0">
    <property type="entry name" value="PHOSPHOENOLPYRUVATE CARBOXYKINASE (ATP)"/>
    <property type="match status" value="1"/>
</dbReference>
<accession>E4RWR0</accession>
<dbReference type="SUPFAM" id="SSF53795">
    <property type="entry name" value="PEP carboxykinase-like"/>
    <property type="match status" value="1"/>
</dbReference>
<dbReference type="InterPro" id="IPR013035">
    <property type="entry name" value="PEP_carboxykinase_C"/>
</dbReference>
<dbReference type="AlphaFoldDB" id="E4RWR0"/>
<dbReference type="Pfam" id="PF01293">
    <property type="entry name" value="PEPCK_ATP"/>
    <property type="match status" value="1"/>
</dbReference>
<dbReference type="HOGENOM" id="CLU_018247_0_1_10"/>
<evidence type="ECO:0000256" key="1">
    <source>
        <dbReference type="ARBA" id="ARBA00004742"/>
    </source>
</evidence>
<keyword evidence="7 10" id="KW-0067">ATP-binding</keyword>
<feature type="binding site" evidence="10">
    <location>
        <position position="181"/>
    </location>
    <ligand>
        <name>substrate</name>
    </ligand>
</feature>
<feature type="binding site" evidence="10">
    <location>
        <position position="201"/>
    </location>
    <ligand>
        <name>ATP</name>
        <dbReference type="ChEBI" id="CHEBI:30616"/>
    </ligand>
</feature>
<feature type="binding site" evidence="10">
    <location>
        <position position="303"/>
    </location>
    <ligand>
        <name>ATP</name>
        <dbReference type="ChEBI" id="CHEBI:30616"/>
    </ligand>
</feature>
<dbReference type="InterPro" id="IPR001272">
    <property type="entry name" value="PEP_carboxykinase_ATP"/>
</dbReference>
<feature type="binding site" evidence="10">
    <location>
        <position position="303"/>
    </location>
    <ligand>
        <name>substrate</name>
    </ligand>
</feature>
<evidence type="ECO:0000256" key="7">
    <source>
        <dbReference type="ARBA" id="ARBA00022840"/>
    </source>
</evidence>
<dbReference type="HAMAP" id="MF_00453">
    <property type="entry name" value="PEPCK_ATP"/>
    <property type="match status" value="1"/>
</dbReference>
<comment type="catalytic activity">
    <reaction evidence="9 10">
        <text>oxaloacetate + ATP = phosphoenolpyruvate + ADP + CO2</text>
        <dbReference type="Rhea" id="RHEA:18617"/>
        <dbReference type="ChEBI" id="CHEBI:16452"/>
        <dbReference type="ChEBI" id="CHEBI:16526"/>
        <dbReference type="ChEBI" id="CHEBI:30616"/>
        <dbReference type="ChEBI" id="CHEBI:58702"/>
        <dbReference type="ChEBI" id="CHEBI:456216"/>
        <dbReference type="EC" id="4.1.1.49"/>
    </reaction>
</comment>
<feature type="binding site" evidence="10">
    <location>
        <begin position="422"/>
        <end position="423"/>
    </location>
    <ligand>
        <name>ATP</name>
        <dbReference type="ChEBI" id="CHEBI:30616"/>
    </ligand>
</feature>
<evidence type="ECO:0000256" key="3">
    <source>
        <dbReference type="ARBA" id="ARBA00012363"/>
    </source>
</evidence>
<dbReference type="InterPro" id="IPR015994">
    <property type="entry name" value="PEPCK_ATP_CS"/>
</dbReference>
<feature type="binding site" evidence="10">
    <location>
        <position position="428"/>
    </location>
    <ligand>
        <name>ATP</name>
        <dbReference type="ChEBI" id="CHEBI:30616"/>
    </ligand>
</feature>
<evidence type="ECO:0000256" key="4">
    <source>
        <dbReference type="ARBA" id="ARBA00022432"/>
    </source>
</evidence>
<keyword evidence="10" id="KW-0479">Metal-binding</keyword>
<comment type="subcellular location">
    <subcellularLocation>
        <location evidence="10">Cytoplasm</location>
    </subcellularLocation>
</comment>
<feature type="binding site" evidence="10">
    <location>
        <position position="266"/>
    </location>
    <ligand>
        <name>ATP</name>
        <dbReference type="ChEBI" id="CHEBI:30616"/>
    </ligand>
</feature>
<dbReference type="GO" id="GO:0005524">
    <property type="term" value="F:ATP binding"/>
    <property type="evidence" value="ECO:0007669"/>
    <property type="project" value="UniProtKB-UniRule"/>
</dbReference>
<evidence type="ECO:0000256" key="6">
    <source>
        <dbReference type="ARBA" id="ARBA00022793"/>
    </source>
</evidence>
<dbReference type="NCBIfam" id="NF006821">
    <property type="entry name" value="PRK09344.1-3"/>
    <property type="match status" value="1"/>
</dbReference>
<evidence type="ECO:0000313" key="12">
    <source>
        <dbReference type="Proteomes" id="UP000007435"/>
    </source>
</evidence>
<sequence>MTAISTQIHQNLKPELLIEQAVKLGLASHCETGAPVVRTGKFTGRSPKDKFFVKEGAEHVDWNDFNLPIDEKHFLQLRTDLISYLNTKPEIWSKEVYVGADPEYRIGLTCYTEWPDSSLFVDNMFIEKDENFTSEWTIYQAPGFHANPDIHGTRQGNFAIISLKHKTILIGGTGYTGEIKKGMFTVMNYLLPSERNVLTMHCSANIGKEGDVALFFGLSGTGKTTLSADPNRRLIGDDEHAWTPNGVFNLEGGCYAKVIDLSPENEPQIFQAIRGQALLENVVFHKDSNCIDFSNKSITENTRVSYPLTYIKHAVIPSMGGTPKNIFFLTCDAFGVLPPISKLDADQAMYFFLNGYTAKIAGTEEGIKEPKPTFSTCFGAPFLPLKPSTYAEMLKEKIAESGSQVWMVNTGWTGGGYGVGSRIKLSYTRAMISAALKGELKGVITQKHPIFGVEMPLCCPGVPSLLLNPANTWENKEQYFEESKKLSTLFEKNHQKFTVETV</sequence>
<dbReference type="Gene3D" id="2.170.8.10">
    <property type="entry name" value="Phosphoenolpyruvate Carboxykinase, domain 2"/>
    <property type="match status" value="1"/>
</dbReference>
<feature type="binding site" evidence="10">
    <location>
        <position position="201"/>
    </location>
    <ligand>
        <name>Mn(2+)</name>
        <dbReference type="ChEBI" id="CHEBI:29035"/>
    </ligand>
</feature>
<dbReference type="InterPro" id="IPR008210">
    <property type="entry name" value="PEP_carboxykinase_N"/>
</dbReference>